<gene>
    <name evidence="1" type="ORF">ESZ50_01585</name>
</gene>
<comment type="caution">
    <text evidence="1">The sequence shown here is derived from an EMBL/GenBank/DDBJ whole genome shotgun (WGS) entry which is preliminary data.</text>
</comment>
<proteinExistence type="predicted"/>
<sequence length="360" mass="39467">MSFKNPFENVRSSISATSLSPYIVTGGSVVPNSLISAELALQNSDLFSVTSLISSDIAGTKFVGSSPFIEVLNRPSRMTNAFSFWQTTLLNLLLSGNAFLFINRDADGNPIDLQFVPNTAVTIDLTQDVLTYEINRFDDYEGGKFPASDIIHAKYMAYGSDSLQSIIGHSPLESLSTELEQQKQANRLSLSTLKSALYPTSKITIPQGVLSKEAKDTVRDEFEKANSGDNASRVMVLDQSADFSMISINADVAKFLSSVDWGRTQISKAFGVPDSYLNGTGDAQSSLEMATQMYVNGLNRYIEPLLSELNYKLGGGVELDMMNIVDYSGATYKQNMIDFVDKAVLTPEDARSRLIERKLI</sequence>
<evidence type="ECO:0000313" key="2">
    <source>
        <dbReference type="Proteomes" id="UP000371977"/>
    </source>
</evidence>
<dbReference type="EMBL" id="SDGZ01000005">
    <property type="protein sequence ID" value="TYC50762.1"/>
    <property type="molecule type" value="Genomic_DNA"/>
</dbReference>
<reference evidence="1 2" key="1">
    <citation type="submission" date="2019-01" db="EMBL/GenBank/DDBJ databases">
        <title>Weissella sp. nov., a novel lactic acid bacterium isolated from animal feces.</title>
        <authorList>
            <person name="Wang L.-T."/>
        </authorList>
    </citation>
    <scope>NUCLEOTIDE SEQUENCE [LARGE SCALE GENOMIC DNA]</scope>
    <source>
        <strain evidence="1 2">8H-2</strain>
    </source>
</reference>
<dbReference type="RefSeq" id="WP_148621854.1">
    <property type="nucleotide sequence ID" value="NZ_SDGZ01000005.1"/>
</dbReference>
<accession>A0A6C2CAZ7</accession>
<evidence type="ECO:0000313" key="1">
    <source>
        <dbReference type="EMBL" id="TYC50762.1"/>
    </source>
</evidence>
<organism evidence="1 2">
    <name type="scientific">Weissella muntiaci</name>
    <dbReference type="NCBI Taxonomy" id="2508881"/>
    <lineage>
        <taxon>Bacteria</taxon>
        <taxon>Bacillati</taxon>
        <taxon>Bacillota</taxon>
        <taxon>Bacilli</taxon>
        <taxon>Lactobacillales</taxon>
        <taxon>Lactobacillaceae</taxon>
        <taxon>Weissella</taxon>
    </lineage>
</organism>
<name>A0A6C2CAZ7_9LACO</name>
<dbReference type="Proteomes" id="UP000371977">
    <property type="component" value="Unassembled WGS sequence"/>
</dbReference>
<dbReference type="Pfam" id="PF04860">
    <property type="entry name" value="Phage_portal"/>
    <property type="match status" value="1"/>
</dbReference>
<dbReference type="InterPro" id="IPR006427">
    <property type="entry name" value="Portal_HK97"/>
</dbReference>
<dbReference type="InterPro" id="IPR006944">
    <property type="entry name" value="Phage/GTA_portal"/>
</dbReference>
<dbReference type="OrthoDB" id="2243334at2"/>
<protein>
    <submittedName>
        <fullName evidence="1">Phage portal protein</fullName>
    </submittedName>
</protein>
<dbReference type="AlphaFoldDB" id="A0A6C2CAZ7"/>
<keyword evidence="2" id="KW-1185">Reference proteome</keyword>
<dbReference type="NCBIfam" id="TIGR01537">
    <property type="entry name" value="portal_HK97"/>
    <property type="match status" value="1"/>
</dbReference>